<dbReference type="InterPro" id="IPR009038">
    <property type="entry name" value="GOLD_dom"/>
</dbReference>
<reference evidence="12" key="1">
    <citation type="journal article" date="2015" name="BMC Genomics">
        <title>Draft genome of a commonly misdiagnosed multidrug resistant pathogen Candida auris.</title>
        <authorList>
            <person name="Chatterjee S."/>
            <person name="Alampalli S.V."/>
            <person name="Nageshan R.K."/>
            <person name="Chettiar S.T."/>
            <person name="Joshi S."/>
            <person name="Tatu U.S."/>
        </authorList>
    </citation>
    <scope>NUCLEOTIDE SEQUENCE [LARGE SCALE GENOMIC DNA]</scope>
    <source>
        <strain evidence="12">6684</strain>
    </source>
</reference>
<evidence type="ECO:0000256" key="8">
    <source>
        <dbReference type="SAM" id="Coils"/>
    </source>
</evidence>
<feature type="domain" description="GOLD" evidence="10">
    <location>
        <begin position="27"/>
        <end position="124"/>
    </location>
</feature>
<dbReference type="SMART" id="SM01190">
    <property type="entry name" value="EMP24_GP25L"/>
    <property type="match status" value="1"/>
</dbReference>
<evidence type="ECO:0000256" key="4">
    <source>
        <dbReference type="ARBA" id="ARBA00022729"/>
    </source>
</evidence>
<feature type="coiled-coil region" evidence="8">
    <location>
        <begin position="139"/>
        <end position="169"/>
    </location>
</feature>
<feature type="chain" id="PRO_5005545516" description="GOLD domain-containing protein" evidence="9">
    <location>
        <begin position="18"/>
        <end position="213"/>
    </location>
</feature>
<dbReference type="VEuPathDB" id="FungiDB:QG37_02544"/>
<keyword evidence="3 7" id="KW-0812">Transmembrane</keyword>
<dbReference type="PROSITE" id="PS50866">
    <property type="entry name" value="GOLD"/>
    <property type="match status" value="1"/>
</dbReference>
<sequence length="213" mass="24589">MNVVLTCLLLVASQVAALHFYLPTGQTRCFYEDLSARALVVGKLEAFEYAENVNDYFKTNNLRLQITVEETFDNNHRVVDQKSSPLGDFTFTSFDAGEHRFCLTPTYTDGTLGKWHRIFFDVAIGAAEDYADSKSSHKVDALTLQIKQLNEKLREINFEQELIREREAEFRNQSESTNSRVVWWSIIQLFVLVGTCAYQLRHLKSFFVKQKIV</sequence>
<dbReference type="VEuPathDB" id="FungiDB:CJI96_0000969"/>
<dbReference type="VEuPathDB" id="FungiDB:CJJ09_002215"/>
<evidence type="ECO:0000256" key="7">
    <source>
        <dbReference type="RuleBase" id="RU003827"/>
    </source>
</evidence>
<feature type="signal peptide" evidence="9">
    <location>
        <begin position="1"/>
        <end position="17"/>
    </location>
</feature>
<comment type="subcellular location">
    <subcellularLocation>
        <location evidence="1 7">Membrane</location>
        <topology evidence="1 7">Single-pass type I membrane protein</topology>
    </subcellularLocation>
</comment>
<keyword evidence="5" id="KW-1133">Transmembrane helix</keyword>
<organism evidence="11 12">
    <name type="scientific">Candidozyma auris</name>
    <name type="common">Yeast</name>
    <name type="synonym">Candida auris</name>
    <dbReference type="NCBI Taxonomy" id="498019"/>
    <lineage>
        <taxon>Eukaryota</taxon>
        <taxon>Fungi</taxon>
        <taxon>Dikarya</taxon>
        <taxon>Ascomycota</taxon>
        <taxon>Saccharomycotina</taxon>
        <taxon>Pichiomycetes</taxon>
        <taxon>Metschnikowiaceae</taxon>
        <taxon>Candidozyma</taxon>
    </lineage>
</organism>
<evidence type="ECO:0000256" key="9">
    <source>
        <dbReference type="SAM" id="SignalP"/>
    </source>
</evidence>
<dbReference type="GO" id="GO:0016020">
    <property type="term" value="C:membrane"/>
    <property type="evidence" value="ECO:0007669"/>
    <property type="project" value="UniProtKB-SubCell"/>
</dbReference>
<evidence type="ECO:0000256" key="2">
    <source>
        <dbReference type="ARBA" id="ARBA00007104"/>
    </source>
</evidence>
<dbReference type="PANTHER" id="PTHR22811">
    <property type="entry name" value="TRANSMEMBRANE EMP24 DOMAIN-CONTAINING PROTEIN"/>
    <property type="match status" value="1"/>
</dbReference>
<keyword evidence="6" id="KW-0472">Membrane</keyword>
<evidence type="ECO:0000259" key="10">
    <source>
        <dbReference type="PROSITE" id="PS50866"/>
    </source>
</evidence>
<dbReference type="AlphaFoldDB" id="A0A0L0P2E4"/>
<protein>
    <recommendedName>
        <fullName evidence="10">GOLD domain-containing protein</fullName>
    </recommendedName>
</protein>
<dbReference type="Pfam" id="PF01105">
    <property type="entry name" value="EMP24_GP25L"/>
    <property type="match status" value="1"/>
</dbReference>
<keyword evidence="8" id="KW-0175">Coiled coil</keyword>
<evidence type="ECO:0000256" key="1">
    <source>
        <dbReference type="ARBA" id="ARBA00004479"/>
    </source>
</evidence>
<evidence type="ECO:0000313" key="12">
    <source>
        <dbReference type="Proteomes" id="UP000037122"/>
    </source>
</evidence>
<dbReference type="VEuPathDB" id="FungiDB:CJI97_000244"/>
<evidence type="ECO:0000313" key="11">
    <source>
        <dbReference type="EMBL" id="KNE00512.1"/>
    </source>
</evidence>
<comment type="similarity">
    <text evidence="2 7">Belongs to the EMP24/GP25L family.</text>
</comment>
<evidence type="ECO:0000256" key="5">
    <source>
        <dbReference type="ARBA" id="ARBA00022989"/>
    </source>
</evidence>
<accession>A0A0L0P2E4</accession>
<evidence type="ECO:0000256" key="6">
    <source>
        <dbReference type="ARBA" id="ARBA00023136"/>
    </source>
</evidence>
<dbReference type="VEuPathDB" id="FungiDB:CJJ07_001640"/>
<dbReference type="InterPro" id="IPR015720">
    <property type="entry name" value="Emp24-like"/>
</dbReference>
<gene>
    <name evidence="11" type="ORF">QG37_02544</name>
</gene>
<name>A0A0L0P2E4_CANAR</name>
<keyword evidence="4 9" id="KW-0732">Signal</keyword>
<comment type="caution">
    <text evidence="11">The sequence shown here is derived from an EMBL/GenBank/DDBJ whole genome shotgun (WGS) entry which is preliminary data.</text>
</comment>
<dbReference type="VEuPathDB" id="FungiDB:B9J08_000243"/>
<evidence type="ECO:0000256" key="3">
    <source>
        <dbReference type="ARBA" id="ARBA00022692"/>
    </source>
</evidence>
<dbReference type="EMBL" id="LGST01000018">
    <property type="protein sequence ID" value="KNE00512.1"/>
    <property type="molecule type" value="Genomic_DNA"/>
</dbReference>
<proteinExistence type="inferred from homology"/>
<dbReference type="Proteomes" id="UP000037122">
    <property type="component" value="Unassembled WGS sequence"/>
</dbReference>